<feature type="domain" description="SEC7" evidence="6">
    <location>
        <begin position="253"/>
        <end position="390"/>
    </location>
</feature>
<dbReference type="SMART" id="SM00233">
    <property type="entry name" value="PH"/>
    <property type="match status" value="1"/>
</dbReference>
<keyword evidence="7" id="KW-1185">Reference proteome</keyword>
<dbReference type="InterPro" id="IPR023394">
    <property type="entry name" value="Sec7_C_sf"/>
</dbReference>
<dbReference type="PRINTS" id="PR00683">
    <property type="entry name" value="SPECTRINPH"/>
</dbReference>
<dbReference type="Proteomes" id="UP000887577">
    <property type="component" value="Unplaced"/>
</dbReference>
<feature type="domain" description="PH" evidence="5">
    <location>
        <begin position="436"/>
        <end position="548"/>
    </location>
</feature>
<protein>
    <submittedName>
        <fullName evidence="8">PH and SEC7 domain-containing protein</fullName>
    </submittedName>
</protein>
<dbReference type="PANTHER" id="PTHR10663">
    <property type="entry name" value="GUANYL-NUCLEOTIDE EXCHANGE FACTOR"/>
    <property type="match status" value="1"/>
</dbReference>
<dbReference type="InterPro" id="IPR035999">
    <property type="entry name" value="Sec7_dom_sf"/>
</dbReference>
<dbReference type="AlphaFoldDB" id="A0A914Z447"/>
<dbReference type="CDD" id="cd13295">
    <property type="entry name" value="PH_EFA6"/>
    <property type="match status" value="1"/>
</dbReference>
<evidence type="ECO:0000256" key="2">
    <source>
        <dbReference type="ARBA" id="ARBA00022475"/>
    </source>
</evidence>
<dbReference type="InterPro" id="IPR000904">
    <property type="entry name" value="Sec7_dom"/>
</dbReference>
<evidence type="ECO:0000313" key="8">
    <source>
        <dbReference type="WBParaSite" id="PSU_v2.g5031.t1"/>
    </source>
</evidence>
<dbReference type="Pfam" id="PF15410">
    <property type="entry name" value="PH_9"/>
    <property type="match status" value="1"/>
</dbReference>
<dbReference type="Gene3D" id="1.10.1000.11">
    <property type="entry name" value="Arf Nucleotide-binding Site Opener,domain 2"/>
    <property type="match status" value="1"/>
</dbReference>
<feature type="compositionally biased region" description="Polar residues" evidence="4">
    <location>
        <begin position="690"/>
        <end position="699"/>
    </location>
</feature>
<dbReference type="Gene3D" id="2.30.29.30">
    <property type="entry name" value="Pleckstrin-homology domain (PH domain)/Phosphotyrosine-binding domain (PTB)"/>
    <property type="match status" value="1"/>
</dbReference>
<dbReference type="GO" id="GO:0005886">
    <property type="term" value="C:plasma membrane"/>
    <property type="evidence" value="ECO:0007669"/>
    <property type="project" value="UniProtKB-SubCell"/>
</dbReference>
<dbReference type="PROSITE" id="PS50003">
    <property type="entry name" value="PH_DOMAIN"/>
    <property type="match status" value="1"/>
</dbReference>
<feature type="region of interest" description="Disordered" evidence="4">
    <location>
        <begin position="1"/>
        <end position="85"/>
    </location>
</feature>
<evidence type="ECO:0000256" key="1">
    <source>
        <dbReference type="ARBA" id="ARBA00004236"/>
    </source>
</evidence>
<sequence>MAEVISRIPTQVPVKTQKARSTEEAAATIPSRIPRFGEKLPQRHSHDGKSENVSSSSLEKHSDETLPVTSHPTTPRHEGEEKRTPRYEAFLMTGDKMLNLNPKVSPSYAKLRQEQLPPATEVGDSTPQRKGAFEEYPPLHQRGQRRFDLETAVPASQSESILDKHEDENDENSCMDSEACVSNLQNNIESNNVSSSTLPENASHNALYHIAQIDFNKTHSFITPQFLEGRIADYPRNSAGQKQQISNNIKPHLINQRENGIDAYKEIDNELVVNTAKQMFELNNFRRTTVAEFLIQSNPFGEALSQEYFQLFNFSGLRIDSALRDFLSHVCLTDEIHALTCALILLNTDLHGPNIGKKMTVREFVDNLGHTEHTYERNLLKVLYNAIKSTPFKYLDDEQEKVNTHVEPSTRASGVFRRLSRKVSKKATGAEIKDQIDYKHGWVYKKSVYDMDGKKTPFGRRKWQMFYATLRGMVLYLHKSEHGFESGRFNTYNNCILLHHAIASIPSDYKKRQNVFRLRTANFGELLFQTGDPVEVNKWVDAVNFVAAAFSSPALPPPTGSGTVVFNRPLLPSAPTTLSIQAQLRSHKEKVAEMEYRLSSLRKDAPSINTKGRQVYDYFFRERYLDNERERYVTYVKILREKLTSISQTDLCSRTSSVRRTPTKNVAAYITSIPITNNSTTLYHNAPTATQSTMSSARGNSLRHDGKLSTTSETSSTNQAPALAEAMRIASGCLPNVPAAGEIPIYSDEDRISYKEAMHY</sequence>
<dbReference type="PROSITE" id="PS50190">
    <property type="entry name" value="SEC7"/>
    <property type="match status" value="1"/>
</dbReference>
<dbReference type="GO" id="GO:0005085">
    <property type="term" value="F:guanyl-nucleotide exchange factor activity"/>
    <property type="evidence" value="ECO:0007669"/>
    <property type="project" value="InterPro"/>
</dbReference>
<proteinExistence type="predicted"/>
<feature type="compositionally biased region" description="Basic and acidic residues" evidence="4">
    <location>
        <begin position="75"/>
        <end position="85"/>
    </location>
</feature>
<dbReference type="WBParaSite" id="PSU_v2.g5031.t1">
    <property type="protein sequence ID" value="PSU_v2.g5031.t1"/>
    <property type="gene ID" value="PSU_v2.g5031"/>
</dbReference>
<reference evidence="8" key="1">
    <citation type="submission" date="2022-11" db="UniProtKB">
        <authorList>
            <consortium name="WormBaseParasite"/>
        </authorList>
    </citation>
    <scope>IDENTIFICATION</scope>
</reference>
<keyword evidence="3" id="KW-0472">Membrane</keyword>
<evidence type="ECO:0000256" key="3">
    <source>
        <dbReference type="ARBA" id="ARBA00023136"/>
    </source>
</evidence>
<evidence type="ECO:0000256" key="4">
    <source>
        <dbReference type="SAM" id="MobiDB-lite"/>
    </source>
</evidence>
<dbReference type="Pfam" id="PF01369">
    <property type="entry name" value="Sec7"/>
    <property type="match status" value="1"/>
</dbReference>
<keyword evidence="2" id="KW-1003">Cell membrane</keyword>
<dbReference type="InterPro" id="IPR001849">
    <property type="entry name" value="PH_domain"/>
</dbReference>
<name>A0A914Z447_9BILA</name>
<feature type="region of interest" description="Disordered" evidence="4">
    <location>
        <begin position="690"/>
        <end position="719"/>
    </location>
</feature>
<accession>A0A914Z447</accession>
<feature type="region of interest" description="Disordered" evidence="4">
    <location>
        <begin position="113"/>
        <end position="132"/>
    </location>
</feature>
<dbReference type="GO" id="GO:0005543">
    <property type="term" value="F:phospholipid binding"/>
    <property type="evidence" value="ECO:0007669"/>
    <property type="project" value="InterPro"/>
</dbReference>
<dbReference type="InterPro" id="IPR011993">
    <property type="entry name" value="PH-like_dom_sf"/>
</dbReference>
<dbReference type="SMART" id="SM00222">
    <property type="entry name" value="Sec7"/>
    <property type="match status" value="1"/>
</dbReference>
<feature type="compositionally biased region" description="Polar residues" evidence="4">
    <location>
        <begin position="708"/>
        <end position="719"/>
    </location>
</feature>
<evidence type="ECO:0000259" key="5">
    <source>
        <dbReference type="PROSITE" id="PS50003"/>
    </source>
</evidence>
<dbReference type="InterPro" id="IPR001605">
    <property type="entry name" value="PH_dom-spectrin-type"/>
</dbReference>
<evidence type="ECO:0000259" key="6">
    <source>
        <dbReference type="PROSITE" id="PS50190"/>
    </source>
</evidence>
<dbReference type="PANTHER" id="PTHR10663:SF376">
    <property type="entry name" value="PH AND SEC7 DOMAIN-CONTAINING PROTEIN"/>
    <property type="match status" value="1"/>
</dbReference>
<comment type="subcellular location">
    <subcellularLocation>
        <location evidence="1">Cell membrane</location>
    </subcellularLocation>
</comment>
<evidence type="ECO:0000313" key="7">
    <source>
        <dbReference type="Proteomes" id="UP000887577"/>
    </source>
</evidence>
<dbReference type="SUPFAM" id="SSF50729">
    <property type="entry name" value="PH domain-like"/>
    <property type="match status" value="1"/>
</dbReference>
<feature type="compositionally biased region" description="Basic and acidic residues" evidence="4">
    <location>
        <begin position="35"/>
        <end position="50"/>
    </location>
</feature>
<organism evidence="7 8">
    <name type="scientific">Panagrolaimus superbus</name>
    <dbReference type="NCBI Taxonomy" id="310955"/>
    <lineage>
        <taxon>Eukaryota</taxon>
        <taxon>Metazoa</taxon>
        <taxon>Ecdysozoa</taxon>
        <taxon>Nematoda</taxon>
        <taxon>Chromadorea</taxon>
        <taxon>Rhabditida</taxon>
        <taxon>Tylenchina</taxon>
        <taxon>Panagrolaimomorpha</taxon>
        <taxon>Panagrolaimoidea</taxon>
        <taxon>Panagrolaimidae</taxon>
        <taxon>Panagrolaimus</taxon>
    </lineage>
</organism>
<dbReference type="GO" id="GO:0032012">
    <property type="term" value="P:regulation of ARF protein signal transduction"/>
    <property type="evidence" value="ECO:0007669"/>
    <property type="project" value="InterPro"/>
</dbReference>
<dbReference type="SUPFAM" id="SSF48425">
    <property type="entry name" value="Sec7 domain"/>
    <property type="match status" value="1"/>
</dbReference>
<dbReference type="InterPro" id="IPR041681">
    <property type="entry name" value="PH_9"/>
</dbReference>